<organism evidence="3 4">
    <name type="scientific">Ditylenchus destructor</name>
    <dbReference type="NCBI Taxonomy" id="166010"/>
    <lineage>
        <taxon>Eukaryota</taxon>
        <taxon>Metazoa</taxon>
        <taxon>Ecdysozoa</taxon>
        <taxon>Nematoda</taxon>
        <taxon>Chromadorea</taxon>
        <taxon>Rhabditida</taxon>
        <taxon>Tylenchina</taxon>
        <taxon>Tylenchomorpha</taxon>
        <taxon>Sphaerularioidea</taxon>
        <taxon>Anguinidae</taxon>
        <taxon>Anguininae</taxon>
        <taxon>Ditylenchus</taxon>
    </lineage>
</organism>
<protein>
    <submittedName>
        <fullName evidence="3">Tautomerase enzyme domain-containing protein</fullName>
    </submittedName>
</protein>
<dbReference type="AlphaFoldDB" id="A0AAD4MHH4"/>
<evidence type="ECO:0000313" key="4">
    <source>
        <dbReference type="Proteomes" id="UP001201812"/>
    </source>
</evidence>
<gene>
    <name evidence="3" type="ORF">DdX_20789</name>
</gene>
<dbReference type="Pfam" id="PF01361">
    <property type="entry name" value="Tautomerase"/>
    <property type="match status" value="1"/>
</dbReference>
<accession>A0AAD4MHH4</accession>
<proteinExistence type="predicted"/>
<feature type="domain" description="4-oxalocrotonate tautomerase-like" evidence="2">
    <location>
        <begin position="114"/>
        <end position="167"/>
    </location>
</feature>
<dbReference type="InterPro" id="IPR004370">
    <property type="entry name" value="4-OT-like_dom"/>
</dbReference>
<evidence type="ECO:0000259" key="2">
    <source>
        <dbReference type="Pfam" id="PF01361"/>
    </source>
</evidence>
<dbReference type="InterPro" id="IPR014347">
    <property type="entry name" value="Tautomerase/MIF_sf"/>
</dbReference>
<evidence type="ECO:0000256" key="1">
    <source>
        <dbReference type="ARBA" id="ARBA00023235"/>
    </source>
</evidence>
<dbReference type="GO" id="GO:0016853">
    <property type="term" value="F:isomerase activity"/>
    <property type="evidence" value="ECO:0007669"/>
    <property type="project" value="UniProtKB-KW"/>
</dbReference>
<dbReference type="EMBL" id="JAKKPZ010000658">
    <property type="protein sequence ID" value="KAI1693234.1"/>
    <property type="molecule type" value="Genomic_DNA"/>
</dbReference>
<dbReference type="Proteomes" id="UP001201812">
    <property type="component" value="Unassembled WGS sequence"/>
</dbReference>
<name>A0AAD4MHH4_9BILA</name>
<comment type="caution">
    <text evidence="3">The sequence shown here is derived from an EMBL/GenBank/DDBJ whole genome shotgun (WGS) entry which is preliminary data.</text>
</comment>
<dbReference type="Gene3D" id="3.30.429.10">
    <property type="entry name" value="Macrophage Migration Inhibitory Factor"/>
    <property type="match status" value="2"/>
</dbReference>
<reference evidence="3" key="1">
    <citation type="submission" date="2022-01" db="EMBL/GenBank/DDBJ databases">
        <title>Genome Sequence Resource for Two Populations of Ditylenchus destructor, the Migratory Endoparasitic Phytonematode.</title>
        <authorList>
            <person name="Zhang H."/>
            <person name="Lin R."/>
            <person name="Xie B."/>
        </authorList>
    </citation>
    <scope>NUCLEOTIDE SEQUENCE</scope>
    <source>
        <strain evidence="3">BazhouSP</strain>
    </source>
</reference>
<keyword evidence="4" id="KW-1185">Reference proteome</keyword>
<sequence length="192" mass="20634">MHLEDWPIRLKGVELDTAILSAPNVQYKLRSSSGHRRMPTILVKIPHGSFPGETRAVLVRKINEAAAAAEQMPDEPRARAMCWVLVEEAAPGAWTCGGADVTAKLLPCTVLAYLPAGVLDDTSRELFVAGIHAAFAEALPAGDRRRLATSVVMNEVPDGAWGVGGKVWHLPDFARSAGYAHLQHLVDAAQAN</sequence>
<evidence type="ECO:0000313" key="3">
    <source>
        <dbReference type="EMBL" id="KAI1693234.1"/>
    </source>
</evidence>
<keyword evidence="1" id="KW-0413">Isomerase</keyword>